<accession>A0AAU9XL78</accession>
<organism evidence="1 2">
    <name type="scientific">Pocillopora meandrina</name>
    <dbReference type="NCBI Taxonomy" id="46732"/>
    <lineage>
        <taxon>Eukaryota</taxon>
        <taxon>Metazoa</taxon>
        <taxon>Cnidaria</taxon>
        <taxon>Anthozoa</taxon>
        <taxon>Hexacorallia</taxon>
        <taxon>Scleractinia</taxon>
        <taxon>Astrocoeniina</taxon>
        <taxon>Pocilloporidae</taxon>
        <taxon>Pocillopora</taxon>
    </lineage>
</organism>
<reference evidence="1 2" key="1">
    <citation type="submission" date="2022-05" db="EMBL/GenBank/DDBJ databases">
        <authorList>
            <consortium name="Genoscope - CEA"/>
            <person name="William W."/>
        </authorList>
    </citation>
    <scope>NUCLEOTIDE SEQUENCE [LARGE SCALE GENOMIC DNA]</scope>
</reference>
<gene>
    <name evidence="1" type="ORF">PMEA_00023972</name>
</gene>
<dbReference type="AlphaFoldDB" id="A0AAU9XL78"/>
<comment type="caution">
    <text evidence="1">The sequence shown here is derived from an EMBL/GenBank/DDBJ whole genome shotgun (WGS) entry which is preliminary data.</text>
</comment>
<dbReference type="Proteomes" id="UP001159428">
    <property type="component" value="Unassembled WGS sequence"/>
</dbReference>
<keyword evidence="2" id="KW-1185">Reference proteome</keyword>
<proteinExistence type="predicted"/>
<sequence length="150" mass="17096">MLEANKRKCPLFQGKRENYCSTPPYAKKVLDFYVFSLYASLQKNGKAQLLCATLICNNFEPNSTFETSCTVQKKNQEKSGDSFKRELLFENMPQFDVELNISPETLQRIDNNVGVSKDEAVAIEVLTTGRRKGDQSKGEYCYCISCSKYK</sequence>
<evidence type="ECO:0000313" key="2">
    <source>
        <dbReference type="Proteomes" id="UP001159428"/>
    </source>
</evidence>
<dbReference type="EMBL" id="CALNXJ010000045">
    <property type="protein sequence ID" value="CAH3149127.1"/>
    <property type="molecule type" value="Genomic_DNA"/>
</dbReference>
<name>A0AAU9XL78_9CNID</name>
<evidence type="ECO:0000313" key="1">
    <source>
        <dbReference type="EMBL" id="CAH3149127.1"/>
    </source>
</evidence>
<protein>
    <submittedName>
        <fullName evidence="1">Uncharacterized protein</fullName>
    </submittedName>
</protein>